<dbReference type="SMART" id="SM00724">
    <property type="entry name" value="TLC"/>
    <property type="match status" value="1"/>
</dbReference>
<dbReference type="Proteomes" id="UP001153069">
    <property type="component" value="Unassembled WGS sequence"/>
</dbReference>
<dbReference type="InterPro" id="IPR016439">
    <property type="entry name" value="Lag1/Lac1-like"/>
</dbReference>
<evidence type="ECO:0000256" key="5">
    <source>
        <dbReference type="SAM" id="MobiDB-lite"/>
    </source>
</evidence>
<comment type="caution">
    <text evidence="8">The sequence shown here is derived from an EMBL/GenBank/DDBJ whole genome shotgun (WGS) entry which is preliminary data.</text>
</comment>
<keyword evidence="2 6" id="KW-0812">Transmembrane</keyword>
<dbReference type="GO" id="GO:0016020">
    <property type="term" value="C:membrane"/>
    <property type="evidence" value="ECO:0007669"/>
    <property type="project" value="UniProtKB-SubCell"/>
</dbReference>
<sequence>MDTCTLESSSSCHNNLLPFQDVTQPHYKVALVLTIVLVRLSRSYVLLPLLKQLGTRLGRAAHGQKWVEQNQDSIQHFSDFSFRFLFRCVVTGLGLYEYWQSPDYWHTTSLIWEGYPHHVASNTVQILYLLQLAYHVEDLAGVLIEGKSTRKDYVEMIIHHIVTAILLCPKDLAKILKTLEFKTSSKVALCVFVISWFVCRMYLYAGVYVYSAFTETAPLFAGGMTEFAWVIFRALLCSLIALNTLWSYMIVKLLVKVLSKGDADDPQLAKEAKEMPSKPDPLSDESESSSVLTDESDTASEASSQ</sequence>
<evidence type="ECO:0000256" key="1">
    <source>
        <dbReference type="ARBA" id="ARBA00004141"/>
    </source>
</evidence>
<keyword evidence="3 6" id="KW-1133">Transmembrane helix</keyword>
<dbReference type="PANTHER" id="PTHR12560:SF0">
    <property type="entry name" value="LD18904P"/>
    <property type="match status" value="1"/>
</dbReference>
<dbReference type="GO" id="GO:0050291">
    <property type="term" value="F:sphingosine N-acyltransferase activity"/>
    <property type="evidence" value="ECO:0007669"/>
    <property type="project" value="InterPro"/>
</dbReference>
<feature type="region of interest" description="Disordered" evidence="5">
    <location>
        <begin position="267"/>
        <end position="305"/>
    </location>
</feature>
<proteinExistence type="predicted"/>
<evidence type="ECO:0000259" key="7">
    <source>
        <dbReference type="SMART" id="SM00724"/>
    </source>
</evidence>
<dbReference type="AlphaFoldDB" id="A0A9N8HPH3"/>
<dbReference type="EMBL" id="CAICTM010001087">
    <property type="protein sequence ID" value="CAB9520287.1"/>
    <property type="molecule type" value="Genomic_DNA"/>
</dbReference>
<feature type="transmembrane region" description="Helical" evidence="6">
    <location>
        <begin position="187"/>
        <end position="210"/>
    </location>
</feature>
<feature type="transmembrane region" description="Helical" evidence="6">
    <location>
        <begin position="230"/>
        <end position="251"/>
    </location>
</feature>
<feature type="compositionally biased region" description="Basic and acidic residues" evidence="5">
    <location>
        <begin position="267"/>
        <end position="277"/>
    </location>
</feature>
<evidence type="ECO:0000313" key="8">
    <source>
        <dbReference type="EMBL" id="CAB9520287.1"/>
    </source>
</evidence>
<evidence type="ECO:0000256" key="4">
    <source>
        <dbReference type="ARBA" id="ARBA00023136"/>
    </source>
</evidence>
<dbReference type="GO" id="GO:0046513">
    <property type="term" value="P:ceramide biosynthetic process"/>
    <property type="evidence" value="ECO:0007669"/>
    <property type="project" value="InterPro"/>
</dbReference>
<dbReference type="Pfam" id="PF03798">
    <property type="entry name" value="TRAM_LAG1_CLN8"/>
    <property type="match status" value="2"/>
</dbReference>
<reference evidence="8" key="1">
    <citation type="submission" date="2020-06" db="EMBL/GenBank/DDBJ databases">
        <authorList>
            <consortium name="Plant Systems Biology data submission"/>
        </authorList>
    </citation>
    <scope>NUCLEOTIDE SEQUENCE</scope>
    <source>
        <strain evidence="8">D6</strain>
    </source>
</reference>
<keyword evidence="9" id="KW-1185">Reference proteome</keyword>
<accession>A0A9N8HPH3</accession>
<dbReference type="InterPro" id="IPR006634">
    <property type="entry name" value="TLC-dom"/>
</dbReference>
<dbReference type="PANTHER" id="PTHR12560">
    <property type="entry name" value="LONGEVITY ASSURANCE FACTOR 1 LAG1"/>
    <property type="match status" value="1"/>
</dbReference>
<protein>
    <submittedName>
        <fullName evidence="8">Sphingosine N-acyltransferase</fullName>
    </submittedName>
</protein>
<keyword evidence="4 6" id="KW-0472">Membrane</keyword>
<evidence type="ECO:0000256" key="3">
    <source>
        <dbReference type="ARBA" id="ARBA00022989"/>
    </source>
</evidence>
<gene>
    <name evidence="8" type="ORF">SEMRO_1089_G240070.1</name>
</gene>
<name>A0A9N8HPH3_9STRA</name>
<evidence type="ECO:0000256" key="2">
    <source>
        <dbReference type="ARBA" id="ARBA00022692"/>
    </source>
</evidence>
<evidence type="ECO:0000313" key="9">
    <source>
        <dbReference type="Proteomes" id="UP001153069"/>
    </source>
</evidence>
<evidence type="ECO:0000256" key="6">
    <source>
        <dbReference type="SAM" id="Phobius"/>
    </source>
</evidence>
<organism evidence="8 9">
    <name type="scientific">Seminavis robusta</name>
    <dbReference type="NCBI Taxonomy" id="568900"/>
    <lineage>
        <taxon>Eukaryota</taxon>
        <taxon>Sar</taxon>
        <taxon>Stramenopiles</taxon>
        <taxon>Ochrophyta</taxon>
        <taxon>Bacillariophyta</taxon>
        <taxon>Bacillariophyceae</taxon>
        <taxon>Bacillariophycidae</taxon>
        <taxon>Naviculales</taxon>
        <taxon>Naviculaceae</taxon>
        <taxon>Seminavis</taxon>
    </lineage>
</organism>
<feature type="domain" description="TLC" evidence="7">
    <location>
        <begin position="75"/>
        <end position="259"/>
    </location>
</feature>
<comment type="subcellular location">
    <subcellularLocation>
        <location evidence="1">Membrane</location>
        <topology evidence="1">Multi-pass membrane protein</topology>
    </subcellularLocation>
</comment>
<dbReference type="OrthoDB" id="537032at2759"/>